<gene>
    <name evidence="2" type="ORF">pdam_00006501</name>
</gene>
<evidence type="ECO:0000313" key="3">
    <source>
        <dbReference type="Proteomes" id="UP000275408"/>
    </source>
</evidence>
<dbReference type="AlphaFoldDB" id="A0A3M6THR4"/>
<accession>A0A3M6THR4</accession>
<feature type="region of interest" description="Disordered" evidence="1">
    <location>
        <begin position="1"/>
        <end position="21"/>
    </location>
</feature>
<dbReference type="EMBL" id="RCHS01003571">
    <property type="protein sequence ID" value="RMX40849.1"/>
    <property type="molecule type" value="Genomic_DNA"/>
</dbReference>
<protein>
    <submittedName>
        <fullName evidence="2">Uncharacterized protein</fullName>
    </submittedName>
</protein>
<reference evidence="2 3" key="1">
    <citation type="journal article" date="2018" name="Sci. Rep.">
        <title>Comparative analysis of the Pocillopora damicornis genome highlights role of immune system in coral evolution.</title>
        <authorList>
            <person name="Cunning R."/>
            <person name="Bay R.A."/>
            <person name="Gillette P."/>
            <person name="Baker A.C."/>
            <person name="Traylor-Knowles N."/>
        </authorList>
    </citation>
    <scope>NUCLEOTIDE SEQUENCE [LARGE SCALE GENOMIC DNA]</scope>
    <source>
        <strain evidence="2">RSMAS</strain>
        <tissue evidence="2">Whole animal</tissue>
    </source>
</reference>
<name>A0A3M6THR4_POCDA</name>
<feature type="compositionally biased region" description="Basic residues" evidence="1">
    <location>
        <begin position="1"/>
        <end position="16"/>
    </location>
</feature>
<sequence>QGKKCQPHPSHRKYVKKPAEITRGKRRKLERIKAPVTILRKAKQLEVSSEEQEVSVQKMLSYVNQMPHQENFQPPPLPFVSFGLDGMNVKYHDNNAIPKISHFD</sequence>
<evidence type="ECO:0000313" key="2">
    <source>
        <dbReference type="EMBL" id="RMX40849.1"/>
    </source>
</evidence>
<dbReference type="Proteomes" id="UP000275408">
    <property type="component" value="Unassembled WGS sequence"/>
</dbReference>
<dbReference type="OrthoDB" id="5964158at2759"/>
<feature type="non-terminal residue" evidence="2">
    <location>
        <position position="1"/>
    </location>
</feature>
<organism evidence="2 3">
    <name type="scientific">Pocillopora damicornis</name>
    <name type="common">Cauliflower coral</name>
    <name type="synonym">Millepora damicornis</name>
    <dbReference type="NCBI Taxonomy" id="46731"/>
    <lineage>
        <taxon>Eukaryota</taxon>
        <taxon>Metazoa</taxon>
        <taxon>Cnidaria</taxon>
        <taxon>Anthozoa</taxon>
        <taxon>Hexacorallia</taxon>
        <taxon>Scleractinia</taxon>
        <taxon>Astrocoeniina</taxon>
        <taxon>Pocilloporidae</taxon>
        <taxon>Pocillopora</taxon>
    </lineage>
</organism>
<keyword evidence="3" id="KW-1185">Reference proteome</keyword>
<comment type="caution">
    <text evidence="2">The sequence shown here is derived from an EMBL/GenBank/DDBJ whole genome shotgun (WGS) entry which is preliminary data.</text>
</comment>
<evidence type="ECO:0000256" key="1">
    <source>
        <dbReference type="SAM" id="MobiDB-lite"/>
    </source>
</evidence>
<proteinExistence type="predicted"/>
<feature type="non-terminal residue" evidence="2">
    <location>
        <position position="104"/>
    </location>
</feature>